<protein>
    <submittedName>
        <fullName evidence="3">Uncharacterized protein YcnI</fullName>
    </submittedName>
</protein>
<evidence type="ECO:0000313" key="3">
    <source>
        <dbReference type="EMBL" id="MBB3971620.1"/>
    </source>
</evidence>
<keyword evidence="1" id="KW-0732">Signal</keyword>
<evidence type="ECO:0000313" key="4">
    <source>
        <dbReference type="Proteomes" id="UP000528964"/>
    </source>
</evidence>
<evidence type="ECO:0000259" key="2">
    <source>
        <dbReference type="Pfam" id="PF07987"/>
    </source>
</evidence>
<accession>A0A7W6CV11</accession>
<name>A0A7W6CV11_9HYPH</name>
<organism evidence="3 4">
    <name type="scientific">Hansschlegelia beijingensis</name>
    <dbReference type="NCBI Taxonomy" id="1133344"/>
    <lineage>
        <taxon>Bacteria</taxon>
        <taxon>Pseudomonadati</taxon>
        <taxon>Pseudomonadota</taxon>
        <taxon>Alphaproteobacteria</taxon>
        <taxon>Hyphomicrobiales</taxon>
        <taxon>Methylopilaceae</taxon>
        <taxon>Hansschlegelia</taxon>
    </lineage>
</organism>
<proteinExistence type="predicted"/>
<feature type="signal peptide" evidence="1">
    <location>
        <begin position="1"/>
        <end position="23"/>
    </location>
</feature>
<dbReference type="EMBL" id="JACIDR010000001">
    <property type="protein sequence ID" value="MBB3971620.1"/>
    <property type="molecule type" value="Genomic_DNA"/>
</dbReference>
<gene>
    <name evidence="3" type="ORF">GGR24_000253</name>
</gene>
<sequence>MTAVRRLGAAAFALVLGAAPAAAHVAFTAPGAVVGEAQEKTLMVGHGCGADDPTVTLRVRMPPGVVDVAPTAPAGWKVETVTGAYGKPQIYKGAELAGGVVEIVWSGRLGAHTKGAFTFAFGLADGLKPGDRLVFPSVQQCEKNVIRWIDPSEDGETPAASLVVGAGR</sequence>
<dbReference type="Gene3D" id="2.60.40.2230">
    <property type="entry name" value="Uncharacterised protein YcnI-like PF07987, DUF1775"/>
    <property type="match status" value="1"/>
</dbReference>
<evidence type="ECO:0000256" key="1">
    <source>
        <dbReference type="SAM" id="SignalP"/>
    </source>
</evidence>
<dbReference type="Proteomes" id="UP000528964">
    <property type="component" value="Unassembled WGS sequence"/>
</dbReference>
<dbReference type="InterPro" id="IPR012533">
    <property type="entry name" value="YcnI-copper_dom"/>
</dbReference>
<feature type="domain" description="YncI copper-binding" evidence="2">
    <location>
        <begin position="24"/>
        <end position="162"/>
    </location>
</feature>
<comment type="caution">
    <text evidence="3">The sequence shown here is derived from an EMBL/GenBank/DDBJ whole genome shotgun (WGS) entry which is preliminary data.</text>
</comment>
<feature type="chain" id="PRO_5031032404" evidence="1">
    <location>
        <begin position="24"/>
        <end position="168"/>
    </location>
</feature>
<dbReference type="AlphaFoldDB" id="A0A7W6CV11"/>
<dbReference type="Pfam" id="PF07987">
    <property type="entry name" value="DUF1775"/>
    <property type="match status" value="1"/>
</dbReference>
<reference evidence="3 4" key="1">
    <citation type="submission" date="2020-08" db="EMBL/GenBank/DDBJ databases">
        <title>Genomic Encyclopedia of Type Strains, Phase IV (KMG-IV): sequencing the most valuable type-strain genomes for metagenomic binning, comparative biology and taxonomic classification.</title>
        <authorList>
            <person name="Goeker M."/>
        </authorList>
    </citation>
    <scope>NUCLEOTIDE SEQUENCE [LARGE SCALE GENOMIC DNA]</scope>
    <source>
        <strain evidence="3 4">DSM 25481</strain>
    </source>
</reference>
<dbReference type="InterPro" id="IPR038507">
    <property type="entry name" value="YcnI-like_sf"/>
</dbReference>
<keyword evidence="4" id="KW-1185">Reference proteome</keyword>
<dbReference type="RefSeq" id="WP_183393483.1">
    <property type="nucleotide sequence ID" value="NZ_JACIDR010000001.1"/>
</dbReference>